<evidence type="ECO:0000256" key="8">
    <source>
        <dbReference type="ARBA" id="ARBA00023027"/>
    </source>
</evidence>
<dbReference type="Pfam" id="PF00293">
    <property type="entry name" value="NUDIX"/>
    <property type="match status" value="1"/>
</dbReference>
<evidence type="ECO:0000256" key="5">
    <source>
        <dbReference type="ARBA" id="ARBA00022723"/>
    </source>
</evidence>
<dbReference type="InterPro" id="IPR015375">
    <property type="entry name" value="NADH_PPase-like_N"/>
</dbReference>
<comment type="cofactor">
    <cofactor evidence="2">
        <name>Zn(2+)</name>
        <dbReference type="ChEBI" id="CHEBI:29105"/>
    </cofactor>
</comment>
<dbReference type="OrthoDB" id="9791656at2"/>
<dbReference type="RefSeq" id="WP_128784162.1">
    <property type="nucleotide sequence ID" value="NZ_RJLM01000004.1"/>
</dbReference>
<dbReference type="CDD" id="cd03429">
    <property type="entry name" value="NUDIX_NADH_pyrophosphatase_Nudt13"/>
    <property type="match status" value="1"/>
</dbReference>
<dbReference type="PANTHER" id="PTHR42904">
    <property type="entry name" value="NUDIX HYDROLASE, NUDC SUBFAMILY"/>
    <property type="match status" value="1"/>
</dbReference>
<reference evidence="11 12" key="1">
    <citation type="submission" date="2018-11" db="EMBL/GenBank/DDBJ databases">
        <title>Photobacterium sp. BEI247 sp. nov., a marine bacterium isolated from Yongle Blue Hole in the South China Sea.</title>
        <authorList>
            <person name="Wang X."/>
        </authorList>
    </citation>
    <scope>NUCLEOTIDE SEQUENCE [LARGE SCALE GENOMIC DNA]</scope>
    <source>
        <strain evidence="12">BEI247</strain>
    </source>
</reference>
<dbReference type="GO" id="GO:0019677">
    <property type="term" value="P:NAD+ catabolic process"/>
    <property type="evidence" value="ECO:0007669"/>
    <property type="project" value="TreeGrafter"/>
</dbReference>
<dbReference type="InterPro" id="IPR050241">
    <property type="entry name" value="NAD-cap_RNA_hydrolase_NudC"/>
</dbReference>
<dbReference type="InterPro" id="IPR000086">
    <property type="entry name" value="NUDIX_hydrolase_dom"/>
</dbReference>
<feature type="domain" description="Nudix hydrolase" evidence="10">
    <location>
        <begin position="160"/>
        <end position="290"/>
    </location>
</feature>
<accession>A0A3S3QSL6</accession>
<dbReference type="InterPro" id="IPR020084">
    <property type="entry name" value="NUDIX_hydrolase_CS"/>
</dbReference>
<dbReference type="Gene3D" id="3.90.79.20">
    <property type="match status" value="1"/>
</dbReference>
<keyword evidence="6 11" id="KW-0378">Hydrolase</keyword>
<dbReference type="Proteomes" id="UP000287563">
    <property type="component" value="Unassembled WGS sequence"/>
</dbReference>
<evidence type="ECO:0000256" key="2">
    <source>
        <dbReference type="ARBA" id="ARBA00001947"/>
    </source>
</evidence>
<comment type="similarity">
    <text evidence="3">Belongs to the Nudix hydrolase family. NudC subfamily.</text>
</comment>
<keyword evidence="7" id="KW-0460">Magnesium</keyword>
<dbReference type="GO" id="GO:0035529">
    <property type="term" value="F:NADH pyrophosphatase activity"/>
    <property type="evidence" value="ECO:0007669"/>
    <property type="project" value="TreeGrafter"/>
</dbReference>
<dbReference type="GO" id="GO:0110153">
    <property type="term" value="F:RNA NAD-cap (NMN-forming) hydrolase activity"/>
    <property type="evidence" value="ECO:0007669"/>
    <property type="project" value="RHEA"/>
</dbReference>
<evidence type="ECO:0000256" key="9">
    <source>
        <dbReference type="ARBA" id="ARBA00023679"/>
    </source>
</evidence>
<evidence type="ECO:0000256" key="1">
    <source>
        <dbReference type="ARBA" id="ARBA00001946"/>
    </source>
</evidence>
<dbReference type="AlphaFoldDB" id="A0A3S3QSL6"/>
<dbReference type="GO" id="GO:0005829">
    <property type="term" value="C:cytosol"/>
    <property type="evidence" value="ECO:0007669"/>
    <property type="project" value="TreeGrafter"/>
</dbReference>
<dbReference type="NCBIfam" id="NF001299">
    <property type="entry name" value="PRK00241.1"/>
    <property type="match status" value="1"/>
</dbReference>
<dbReference type="PANTHER" id="PTHR42904:SF6">
    <property type="entry name" value="NAD-CAPPED RNA HYDROLASE NUDT12"/>
    <property type="match status" value="1"/>
</dbReference>
<comment type="cofactor">
    <cofactor evidence="1">
        <name>Mg(2+)</name>
        <dbReference type="ChEBI" id="CHEBI:18420"/>
    </cofactor>
</comment>
<comment type="catalytic activity">
    <reaction evidence="9">
        <text>a 5'-end NAD(+)-phospho-ribonucleoside in mRNA + H2O = a 5'-end phospho-adenosine-phospho-ribonucleoside in mRNA + beta-nicotinamide D-ribonucleotide + 2 H(+)</text>
        <dbReference type="Rhea" id="RHEA:60876"/>
        <dbReference type="Rhea" id="RHEA-COMP:15698"/>
        <dbReference type="Rhea" id="RHEA-COMP:15719"/>
        <dbReference type="ChEBI" id="CHEBI:14649"/>
        <dbReference type="ChEBI" id="CHEBI:15377"/>
        <dbReference type="ChEBI" id="CHEBI:15378"/>
        <dbReference type="ChEBI" id="CHEBI:144029"/>
        <dbReference type="ChEBI" id="CHEBI:144051"/>
    </reaction>
    <physiologicalReaction direction="left-to-right" evidence="9">
        <dbReference type="Rhea" id="RHEA:60877"/>
    </physiologicalReaction>
</comment>
<keyword evidence="5" id="KW-0479">Metal-binding</keyword>
<dbReference type="PROSITE" id="PS00893">
    <property type="entry name" value="NUDIX_BOX"/>
    <property type="match status" value="1"/>
</dbReference>
<dbReference type="Gene3D" id="3.90.79.10">
    <property type="entry name" value="Nucleoside Triphosphate Pyrophosphohydrolase"/>
    <property type="match status" value="1"/>
</dbReference>
<dbReference type="EC" id="3.6.1.22" evidence="4"/>
<dbReference type="Pfam" id="PF09296">
    <property type="entry name" value="NUDIX-like"/>
    <property type="match status" value="1"/>
</dbReference>
<evidence type="ECO:0000256" key="6">
    <source>
        <dbReference type="ARBA" id="ARBA00022801"/>
    </source>
</evidence>
<evidence type="ECO:0000256" key="7">
    <source>
        <dbReference type="ARBA" id="ARBA00022842"/>
    </source>
</evidence>
<dbReference type="InterPro" id="IPR049734">
    <property type="entry name" value="NudC-like_C"/>
</dbReference>
<proteinExistence type="inferred from homology"/>
<organism evidence="11 12">
    <name type="scientific">Photobacterium chitinilyticum</name>
    <dbReference type="NCBI Taxonomy" id="2485123"/>
    <lineage>
        <taxon>Bacteria</taxon>
        <taxon>Pseudomonadati</taxon>
        <taxon>Pseudomonadota</taxon>
        <taxon>Gammaproteobacteria</taxon>
        <taxon>Vibrionales</taxon>
        <taxon>Vibrionaceae</taxon>
        <taxon>Photobacterium</taxon>
    </lineage>
</organism>
<evidence type="ECO:0000259" key="10">
    <source>
        <dbReference type="PROSITE" id="PS51462"/>
    </source>
</evidence>
<dbReference type="SUPFAM" id="SSF55811">
    <property type="entry name" value="Nudix"/>
    <property type="match status" value="1"/>
</dbReference>
<evidence type="ECO:0000256" key="3">
    <source>
        <dbReference type="ARBA" id="ARBA00009595"/>
    </source>
</evidence>
<dbReference type="InterPro" id="IPR015376">
    <property type="entry name" value="Znr_NADH_PPase"/>
</dbReference>
<dbReference type="PROSITE" id="PS51462">
    <property type="entry name" value="NUDIX"/>
    <property type="match status" value="1"/>
</dbReference>
<dbReference type="GO" id="GO:0006742">
    <property type="term" value="P:NADP+ catabolic process"/>
    <property type="evidence" value="ECO:0007669"/>
    <property type="project" value="TreeGrafter"/>
</dbReference>
<evidence type="ECO:0000313" key="11">
    <source>
        <dbReference type="EMBL" id="RWX55351.1"/>
    </source>
</evidence>
<gene>
    <name evidence="11" type="ORF">EDI28_12360</name>
</gene>
<dbReference type="InterPro" id="IPR015797">
    <property type="entry name" value="NUDIX_hydrolase-like_dom_sf"/>
</dbReference>
<keyword evidence="8" id="KW-0520">NAD</keyword>
<dbReference type="EMBL" id="RJLM01000004">
    <property type="protein sequence ID" value="RWX55351.1"/>
    <property type="molecule type" value="Genomic_DNA"/>
</dbReference>
<keyword evidence="12" id="KW-1185">Reference proteome</keyword>
<sequence length="304" mass="34514">MLRFSAMTLDRCSSQRKDSAWVKEQKLNAGFLILCDDKNLVCGDSYRPIIFSYEQIVSSALEDSEMVFLGVQSSQPMFAIDVTGMELDSHLLNQGKWNELRQIASHLDNDTASFLMLSRGLCHWHKNNRFCGRCGQHTRSIEGGHSLVCSNEKCGHQSFPRTDAAVIMTVTKQFEDGLERILLGRQKSWVKGVYSCLAGYVDQGETLEQTVRREVFEESGIIVGDVKYIASQPWLFPSSLMLGFSAIAETEQISVDEDEIESAKWFSRDELVRFAEYSDGVDGYKLPRKDSISRFLMEQWLNQA</sequence>
<evidence type="ECO:0000256" key="4">
    <source>
        <dbReference type="ARBA" id="ARBA00012381"/>
    </source>
</evidence>
<dbReference type="GO" id="GO:0046872">
    <property type="term" value="F:metal ion binding"/>
    <property type="evidence" value="ECO:0007669"/>
    <property type="project" value="UniProtKB-KW"/>
</dbReference>
<dbReference type="Pfam" id="PF09297">
    <property type="entry name" value="Zn_ribbon_NUD"/>
    <property type="match status" value="1"/>
</dbReference>
<name>A0A3S3QSL6_9GAMM</name>
<comment type="caution">
    <text evidence="11">The sequence shown here is derived from an EMBL/GenBank/DDBJ whole genome shotgun (WGS) entry which is preliminary data.</text>
</comment>
<protein>
    <recommendedName>
        <fullName evidence="4">NAD(+) diphosphatase</fullName>
        <ecNumber evidence="4">3.6.1.22</ecNumber>
    </recommendedName>
</protein>
<evidence type="ECO:0000313" key="12">
    <source>
        <dbReference type="Proteomes" id="UP000287563"/>
    </source>
</evidence>